<dbReference type="SUPFAM" id="SSF51905">
    <property type="entry name" value="FAD/NAD(P)-binding domain"/>
    <property type="match status" value="1"/>
</dbReference>
<feature type="domain" description="Glucose-methanol-choline oxidoreductase N-terminal" evidence="4">
    <location>
        <begin position="135"/>
        <end position="158"/>
    </location>
</feature>
<dbReference type="GeneID" id="107268620"/>
<keyword evidence="3" id="KW-1133">Transmembrane helix</keyword>
<dbReference type="KEGG" id="ccin:107268620"/>
<comment type="similarity">
    <text evidence="1 2">Belongs to the GMC oxidoreductase family.</text>
</comment>
<keyword evidence="6" id="KW-1185">Reference proteome</keyword>
<feature type="domain" description="Glucose-methanol-choline oxidoreductase N-terminal" evidence="5">
    <location>
        <begin position="311"/>
        <end position="325"/>
    </location>
</feature>
<keyword evidence="2" id="KW-0285">Flavoprotein</keyword>
<evidence type="ECO:0000256" key="1">
    <source>
        <dbReference type="ARBA" id="ARBA00010790"/>
    </source>
</evidence>
<keyword evidence="3" id="KW-0472">Membrane</keyword>
<evidence type="ECO:0000313" key="6">
    <source>
        <dbReference type="Proteomes" id="UP000694920"/>
    </source>
</evidence>
<dbReference type="RefSeq" id="XP_015597066.1">
    <property type="nucleotide sequence ID" value="XM_015741580.2"/>
</dbReference>
<dbReference type="PANTHER" id="PTHR11552:SF186">
    <property type="entry name" value="GLUCOSE-METHANOL-CHOLINE OXIDOREDUCTASE N-TERMINAL DOMAIN-CONTAINING PROTEIN"/>
    <property type="match status" value="1"/>
</dbReference>
<dbReference type="SUPFAM" id="SSF54373">
    <property type="entry name" value="FAD-linked reductases, C-terminal domain"/>
    <property type="match status" value="1"/>
</dbReference>
<dbReference type="PROSITE" id="PS00624">
    <property type="entry name" value="GMC_OXRED_2"/>
    <property type="match status" value="1"/>
</dbReference>
<dbReference type="InterPro" id="IPR000172">
    <property type="entry name" value="GMC_OxRdtase_N"/>
</dbReference>
<keyword evidence="2" id="KW-0274">FAD</keyword>
<organism evidence="6 7">
    <name type="scientific">Cephus cinctus</name>
    <name type="common">Wheat stem sawfly</name>
    <dbReference type="NCBI Taxonomy" id="211228"/>
    <lineage>
        <taxon>Eukaryota</taxon>
        <taxon>Metazoa</taxon>
        <taxon>Ecdysozoa</taxon>
        <taxon>Arthropoda</taxon>
        <taxon>Hexapoda</taxon>
        <taxon>Insecta</taxon>
        <taxon>Pterygota</taxon>
        <taxon>Neoptera</taxon>
        <taxon>Endopterygota</taxon>
        <taxon>Hymenoptera</taxon>
        <taxon>Cephoidea</taxon>
        <taxon>Cephidae</taxon>
        <taxon>Cephus</taxon>
    </lineage>
</organism>
<dbReference type="InterPro" id="IPR007867">
    <property type="entry name" value="GMC_OxRtase_C"/>
</dbReference>
<accession>A0AAJ7FL34</accession>
<protein>
    <submittedName>
        <fullName evidence="7">Glucose dehydrogenase [FAD, quinone]</fullName>
    </submittedName>
</protein>
<evidence type="ECO:0000256" key="3">
    <source>
        <dbReference type="SAM" id="Phobius"/>
    </source>
</evidence>
<keyword evidence="3" id="KW-0812">Transmembrane</keyword>
<sequence>MTLMGAFSATRIALSYGPEVGFLVFLRFLIVLLREDIIDRENRVEIVPIREMLSRYDFIVIGGGSAGSVVANRLSEREDWSVLLLEAGGDETVLSDVPLVFPTLQLTSMDWQFKTEPSTSYCQGMNEHRCNWPRGKVLGGSSVLNAMLYVRGNRLDYDNWAKLGNPGWDYESVLPYFKKSENMTIPELRHSPYHGTNGHLTVERFRHHTPIANSFVKAGRDMGYEMTDVNGPRQTGFTYSHGTLRDGLRCSAAKAFLRPASKRKNLHVSTHTIVERILIDEDSKVAYGVKFRRGLRRHTVYAKNEIVLSAGAIQSPQLLMLSGVGPRDHLAEVEVPLVHHSPGVGMNLQDHVAMGGITYLIDPPAECPEPTGFAFVLPRFLTLATIKQFLGNKTGPLYTVPECEAMGFVNTKYADATLDYPDVQLFLASSADNTDGGLFGKRDCGLKDEFFASVFEEILYKDTYSVMPLLMRPRSRGYIKLKNSDPKQHPVIVPNYFDDPRDLDVLIEGAKFIQNMSQTPTMKTLNARPNSNVIPECSMFRFLSDDYWRCYARYYTMTIYHPTSTCKMGPRSDPMAVVDPRLRVHGISGLRVIDASIMPCIVTGNTNAPTIMIAEKGADMIKEDWKVLSKDNNNNVPSRYFLEDPKLSKAQRSKAARVRQVQTVQFSDNMLDGASCKDKDLQGKIRESCEQDDVREQWQKEVDIVHQQLEELKRTGPSNKNDDHVQSWLKIKIISDKAAVSKSHSKIHENWENLTTVLPFLQSA</sequence>
<dbReference type="Gene3D" id="3.30.560.10">
    <property type="entry name" value="Glucose Oxidase, domain 3"/>
    <property type="match status" value="1"/>
</dbReference>
<evidence type="ECO:0000313" key="7">
    <source>
        <dbReference type="RefSeq" id="XP_015597066.1"/>
    </source>
</evidence>
<dbReference type="InterPro" id="IPR012132">
    <property type="entry name" value="GMC_OxRdtase"/>
</dbReference>
<dbReference type="GO" id="GO:0050660">
    <property type="term" value="F:flavin adenine dinucleotide binding"/>
    <property type="evidence" value="ECO:0007669"/>
    <property type="project" value="InterPro"/>
</dbReference>
<dbReference type="PANTHER" id="PTHR11552">
    <property type="entry name" value="GLUCOSE-METHANOL-CHOLINE GMC OXIDOREDUCTASE"/>
    <property type="match status" value="1"/>
</dbReference>
<gene>
    <name evidence="7" type="primary">LOC107268620</name>
</gene>
<evidence type="ECO:0000259" key="4">
    <source>
        <dbReference type="PROSITE" id="PS00623"/>
    </source>
</evidence>
<dbReference type="Gene3D" id="3.50.50.60">
    <property type="entry name" value="FAD/NAD(P)-binding domain"/>
    <property type="match status" value="1"/>
</dbReference>
<dbReference type="Pfam" id="PF00732">
    <property type="entry name" value="GMC_oxred_N"/>
    <property type="match status" value="1"/>
</dbReference>
<evidence type="ECO:0000259" key="5">
    <source>
        <dbReference type="PROSITE" id="PS00624"/>
    </source>
</evidence>
<dbReference type="Proteomes" id="UP000694920">
    <property type="component" value="Unplaced"/>
</dbReference>
<name>A0AAJ7FL34_CEPCN</name>
<dbReference type="AlphaFoldDB" id="A0AAJ7FL34"/>
<feature type="transmembrane region" description="Helical" evidence="3">
    <location>
        <begin position="12"/>
        <end position="33"/>
    </location>
</feature>
<proteinExistence type="inferred from homology"/>
<dbReference type="PROSITE" id="PS00623">
    <property type="entry name" value="GMC_OXRED_1"/>
    <property type="match status" value="1"/>
</dbReference>
<dbReference type="InterPro" id="IPR036188">
    <property type="entry name" value="FAD/NAD-bd_sf"/>
</dbReference>
<dbReference type="GO" id="GO:0016614">
    <property type="term" value="F:oxidoreductase activity, acting on CH-OH group of donors"/>
    <property type="evidence" value="ECO:0007669"/>
    <property type="project" value="InterPro"/>
</dbReference>
<evidence type="ECO:0000256" key="2">
    <source>
        <dbReference type="RuleBase" id="RU003968"/>
    </source>
</evidence>
<dbReference type="Pfam" id="PF05199">
    <property type="entry name" value="GMC_oxred_C"/>
    <property type="match status" value="1"/>
</dbReference>
<reference evidence="7" key="1">
    <citation type="submission" date="2025-08" db="UniProtKB">
        <authorList>
            <consortium name="RefSeq"/>
        </authorList>
    </citation>
    <scope>IDENTIFICATION</scope>
</reference>